<organism evidence="8 9">
    <name type="scientific">Ilex paraguariensis</name>
    <name type="common">yerba mate</name>
    <dbReference type="NCBI Taxonomy" id="185542"/>
    <lineage>
        <taxon>Eukaryota</taxon>
        <taxon>Viridiplantae</taxon>
        <taxon>Streptophyta</taxon>
        <taxon>Embryophyta</taxon>
        <taxon>Tracheophyta</taxon>
        <taxon>Spermatophyta</taxon>
        <taxon>Magnoliopsida</taxon>
        <taxon>eudicotyledons</taxon>
        <taxon>Gunneridae</taxon>
        <taxon>Pentapetalae</taxon>
        <taxon>asterids</taxon>
        <taxon>campanulids</taxon>
        <taxon>Aquifoliales</taxon>
        <taxon>Aquifoliaceae</taxon>
        <taxon>Ilex</taxon>
    </lineage>
</organism>
<feature type="compositionally biased region" description="Basic and acidic residues" evidence="7">
    <location>
        <begin position="47"/>
        <end position="61"/>
    </location>
</feature>
<keyword evidence="4" id="KW-0645">Protease</keyword>
<dbReference type="EMBL" id="CAUOFW020003292">
    <property type="protein sequence ID" value="CAK9159086.1"/>
    <property type="molecule type" value="Genomic_DNA"/>
</dbReference>
<evidence type="ECO:0000256" key="4">
    <source>
        <dbReference type="ARBA" id="ARBA00022670"/>
    </source>
</evidence>
<dbReference type="InterPro" id="IPR050704">
    <property type="entry name" value="Peptidase_C85-like"/>
</dbReference>
<sequence>MTRILVQRGSGSSSSQNRSSSLVPSSSSLAPPQSQVTSTSQVASAVKDGELGEEVPEKVAVEELSEYYGASDSKGVKSDELLQQSSNNDCNDGDSEEILDDEKGGIGVVIDDDMGSRELVRGLSRMRTAEEGNEGSGGSSLQMAIGGSYLPLPPVPPPKRSSVNSNLRRFGSGGSSAVCIGSSRRAAVWPIVSTRTSQSGSRPSSPRSHCENEGYNSADEKSPCFGSSYHDAERERQFEIDIRRVKGLEVKRMLDDGNCLFRAVADQVYGDSEVYDLVRQMCIDYMVRNYLFLNSKFGVHC</sequence>
<evidence type="ECO:0000256" key="1">
    <source>
        <dbReference type="ARBA" id="ARBA00000707"/>
    </source>
</evidence>
<evidence type="ECO:0000313" key="9">
    <source>
        <dbReference type="Proteomes" id="UP001642360"/>
    </source>
</evidence>
<feature type="region of interest" description="Disordered" evidence="7">
    <location>
        <begin position="1"/>
        <end position="99"/>
    </location>
</feature>
<comment type="catalytic activity">
    <reaction evidence="1">
        <text>Thiol-dependent hydrolysis of ester, thioester, amide, peptide and isopeptide bonds formed by the C-terminal Gly of ubiquitin (a 76-residue protein attached to proteins as an intracellular targeting signal).</text>
        <dbReference type="EC" id="3.4.19.12"/>
    </reaction>
</comment>
<evidence type="ECO:0000256" key="2">
    <source>
        <dbReference type="ARBA" id="ARBA00010407"/>
    </source>
</evidence>
<name>A0ABC8ST63_9AQUA</name>
<comment type="similarity">
    <text evidence="2">Belongs to the peptidase C85 family.</text>
</comment>
<feature type="compositionally biased region" description="Polar residues" evidence="7">
    <location>
        <begin position="81"/>
        <end position="90"/>
    </location>
</feature>
<evidence type="ECO:0000256" key="6">
    <source>
        <dbReference type="ARBA" id="ARBA00022801"/>
    </source>
</evidence>
<evidence type="ECO:0000256" key="3">
    <source>
        <dbReference type="ARBA" id="ARBA00012759"/>
    </source>
</evidence>
<dbReference type="Gene3D" id="3.90.70.80">
    <property type="match status" value="1"/>
</dbReference>
<comment type="caution">
    <text evidence="8">The sequence shown here is derived from an EMBL/GenBank/DDBJ whole genome shotgun (WGS) entry which is preliminary data.</text>
</comment>
<feature type="compositionally biased region" description="Low complexity" evidence="7">
    <location>
        <begin position="1"/>
        <end position="46"/>
    </location>
</feature>
<keyword evidence="5" id="KW-0833">Ubl conjugation pathway</keyword>
<proteinExistence type="inferred from homology"/>
<feature type="region of interest" description="Disordered" evidence="7">
    <location>
        <begin position="128"/>
        <end position="167"/>
    </location>
</feature>
<evidence type="ECO:0000256" key="7">
    <source>
        <dbReference type="SAM" id="MobiDB-lite"/>
    </source>
</evidence>
<dbReference type="PANTHER" id="PTHR12419:SF4">
    <property type="entry name" value="OTU DOMAIN-CONTAINING PROTEIN 5"/>
    <property type="match status" value="1"/>
</dbReference>
<feature type="compositionally biased region" description="Low complexity" evidence="7">
    <location>
        <begin position="193"/>
        <end position="207"/>
    </location>
</feature>
<accession>A0ABC8ST63</accession>
<dbReference type="GO" id="GO:0006508">
    <property type="term" value="P:proteolysis"/>
    <property type="evidence" value="ECO:0007669"/>
    <property type="project" value="UniProtKB-KW"/>
</dbReference>
<dbReference type="PANTHER" id="PTHR12419">
    <property type="entry name" value="OTU DOMAIN CONTAINING PROTEIN"/>
    <property type="match status" value="1"/>
</dbReference>
<dbReference type="Proteomes" id="UP001642360">
    <property type="component" value="Unassembled WGS sequence"/>
</dbReference>
<protein>
    <recommendedName>
        <fullName evidence="3">ubiquitinyl hydrolase 1</fullName>
        <ecNumber evidence="3">3.4.19.12</ecNumber>
    </recommendedName>
</protein>
<evidence type="ECO:0000256" key="5">
    <source>
        <dbReference type="ARBA" id="ARBA00022786"/>
    </source>
</evidence>
<dbReference type="EC" id="3.4.19.12" evidence="3"/>
<feature type="region of interest" description="Disordered" evidence="7">
    <location>
        <begin position="192"/>
        <end position="222"/>
    </location>
</feature>
<keyword evidence="9" id="KW-1185">Reference proteome</keyword>
<evidence type="ECO:0000313" key="8">
    <source>
        <dbReference type="EMBL" id="CAK9159086.1"/>
    </source>
</evidence>
<keyword evidence="6" id="KW-0378">Hydrolase</keyword>
<dbReference type="InterPro" id="IPR038765">
    <property type="entry name" value="Papain-like_cys_pep_sf"/>
</dbReference>
<reference evidence="8 9" key="1">
    <citation type="submission" date="2024-02" db="EMBL/GenBank/DDBJ databases">
        <authorList>
            <person name="Vignale AGUSTIN F."/>
            <person name="Sosa J E."/>
            <person name="Modenutti C."/>
        </authorList>
    </citation>
    <scope>NUCLEOTIDE SEQUENCE [LARGE SCALE GENOMIC DNA]</scope>
</reference>
<feature type="compositionally biased region" description="Basic and acidic residues" evidence="7">
    <location>
        <begin position="208"/>
        <end position="222"/>
    </location>
</feature>
<dbReference type="GO" id="GO:0004843">
    <property type="term" value="F:cysteine-type deubiquitinase activity"/>
    <property type="evidence" value="ECO:0007669"/>
    <property type="project" value="UniProtKB-EC"/>
</dbReference>
<dbReference type="AlphaFoldDB" id="A0ABC8ST63"/>
<dbReference type="SUPFAM" id="SSF54001">
    <property type="entry name" value="Cysteine proteinases"/>
    <property type="match status" value="1"/>
</dbReference>
<gene>
    <name evidence="8" type="ORF">ILEXP_LOCUS27764</name>
</gene>